<reference evidence="1 2" key="1">
    <citation type="journal article" date="2017" name="Nat. Commun.">
        <title>Genome assembly with in vitro proximity ligation data and whole-genome triplication in lettuce.</title>
        <authorList>
            <person name="Reyes-Chin-Wo S."/>
            <person name="Wang Z."/>
            <person name="Yang X."/>
            <person name="Kozik A."/>
            <person name="Arikit S."/>
            <person name="Song C."/>
            <person name="Xia L."/>
            <person name="Froenicke L."/>
            <person name="Lavelle D.O."/>
            <person name="Truco M.J."/>
            <person name="Xia R."/>
            <person name="Zhu S."/>
            <person name="Xu C."/>
            <person name="Xu H."/>
            <person name="Xu X."/>
            <person name="Cox K."/>
            <person name="Korf I."/>
            <person name="Meyers B.C."/>
            <person name="Michelmore R.W."/>
        </authorList>
    </citation>
    <scope>NUCLEOTIDE SEQUENCE [LARGE SCALE GENOMIC DNA]</scope>
    <source>
        <strain evidence="2">cv. Salinas</strain>
        <tissue evidence="1">Seedlings</tissue>
    </source>
</reference>
<organism evidence="1 2">
    <name type="scientific">Lactuca sativa</name>
    <name type="common">Garden lettuce</name>
    <dbReference type="NCBI Taxonomy" id="4236"/>
    <lineage>
        <taxon>Eukaryota</taxon>
        <taxon>Viridiplantae</taxon>
        <taxon>Streptophyta</taxon>
        <taxon>Embryophyta</taxon>
        <taxon>Tracheophyta</taxon>
        <taxon>Spermatophyta</taxon>
        <taxon>Magnoliopsida</taxon>
        <taxon>eudicotyledons</taxon>
        <taxon>Gunneridae</taxon>
        <taxon>Pentapetalae</taxon>
        <taxon>asterids</taxon>
        <taxon>campanulids</taxon>
        <taxon>Asterales</taxon>
        <taxon>Asteraceae</taxon>
        <taxon>Cichorioideae</taxon>
        <taxon>Cichorieae</taxon>
        <taxon>Lactucinae</taxon>
        <taxon>Lactuca</taxon>
    </lineage>
</organism>
<evidence type="ECO:0000313" key="1">
    <source>
        <dbReference type="EMBL" id="KAJ0196781.1"/>
    </source>
</evidence>
<dbReference type="AlphaFoldDB" id="A0A9R1V1Z8"/>
<keyword evidence="2" id="KW-1185">Reference proteome</keyword>
<evidence type="ECO:0008006" key="3">
    <source>
        <dbReference type="Google" id="ProtNLM"/>
    </source>
</evidence>
<dbReference type="EMBL" id="NBSK02000007">
    <property type="protein sequence ID" value="KAJ0196781.1"/>
    <property type="molecule type" value="Genomic_DNA"/>
</dbReference>
<evidence type="ECO:0000313" key="2">
    <source>
        <dbReference type="Proteomes" id="UP000235145"/>
    </source>
</evidence>
<name>A0A9R1V1Z8_LACSA</name>
<accession>A0A9R1V1Z8</accession>
<dbReference type="Pfam" id="PF14223">
    <property type="entry name" value="Retrotran_gag_2"/>
    <property type="match status" value="1"/>
</dbReference>
<comment type="caution">
    <text evidence="1">The sequence shown here is derived from an EMBL/GenBank/DDBJ whole genome shotgun (WGS) entry which is preliminary data.</text>
</comment>
<dbReference type="Proteomes" id="UP000235145">
    <property type="component" value="Unassembled WGS sequence"/>
</dbReference>
<sequence length="188" mass="21107">MTLTRYKRRSSFLFLPSTSTPQIQEGPKASNVVISKHPMMTTPTVTTSSLTIRSILDKEKLSGPNFLDWFIQLRIVLKLKKKDYVLNEPISEELPTHVAKALKDARSKHVNGSTEVAKQNRFETLNAFIGCKMAEGSSVSAHVLKMKAYVEQLIRLGFPIGDELETDVILASLPKSFNQFMMSFIMNG</sequence>
<gene>
    <name evidence="1" type="ORF">LSAT_V11C700342990</name>
</gene>
<protein>
    <recommendedName>
        <fullName evidence="3">Retrotransposon Copia-like N-terminal domain-containing protein</fullName>
    </recommendedName>
</protein>
<proteinExistence type="predicted"/>